<dbReference type="SMART" id="SM00186">
    <property type="entry name" value="FBG"/>
    <property type="match status" value="1"/>
</dbReference>
<gene>
    <name evidence="4" type="ORF">BRAFLDRAFT_80875</name>
</gene>
<dbReference type="PANTHER" id="PTHR19143:SF394">
    <property type="entry name" value="ANGIOPOIETIN-RELATED PROTEIN 3-LIKE"/>
    <property type="match status" value="1"/>
</dbReference>
<dbReference type="PROSITE" id="PS51406">
    <property type="entry name" value="FIBRINOGEN_C_2"/>
    <property type="match status" value="1"/>
</dbReference>
<evidence type="ECO:0000256" key="2">
    <source>
        <dbReference type="SAM" id="SignalP"/>
    </source>
</evidence>
<protein>
    <recommendedName>
        <fullName evidence="3">Fibrinogen C-terminal domain-containing protein</fullName>
    </recommendedName>
</protein>
<dbReference type="eggNOG" id="KOG2579">
    <property type="taxonomic scope" value="Eukaryota"/>
</dbReference>
<accession>C3YEU9</accession>
<feature type="domain" description="Fibrinogen C-terminal" evidence="3">
    <location>
        <begin position="102"/>
        <end position="230"/>
    </location>
</feature>
<evidence type="ECO:0000313" key="4">
    <source>
        <dbReference type="EMBL" id="EEN61193.1"/>
    </source>
</evidence>
<dbReference type="PANTHER" id="PTHR19143">
    <property type="entry name" value="FIBRINOGEN/TENASCIN/ANGIOPOEITIN"/>
    <property type="match status" value="1"/>
</dbReference>
<keyword evidence="2" id="KW-0732">Signal</keyword>
<reference evidence="4" key="1">
    <citation type="journal article" date="2008" name="Nature">
        <title>The amphioxus genome and the evolution of the chordate karyotype.</title>
        <authorList>
            <consortium name="US DOE Joint Genome Institute (JGI-PGF)"/>
            <person name="Putnam N.H."/>
            <person name="Butts T."/>
            <person name="Ferrier D.E.K."/>
            <person name="Furlong R.F."/>
            <person name="Hellsten U."/>
            <person name="Kawashima T."/>
            <person name="Robinson-Rechavi M."/>
            <person name="Shoguchi E."/>
            <person name="Terry A."/>
            <person name="Yu J.-K."/>
            <person name="Benito-Gutierrez E.L."/>
            <person name="Dubchak I."/>
            <person name="Garcia-Fernandez J."/>
            <person name="Gibson-Brown J.J."/>
            <person name="Grigoriev I.V."/>
            <person name="Horton A.C."/>
            <person name="de Jong P.J."/>
            <person name="Jurka J."/>
            <person name="Kapitonov V.V."/>
            <person name="Kohara Y."/>
            <person name="Kuroki Y."/>
            <person name="Lindquist E."/>
            <person name="Lucas S."/>
            <person name="Osoegawa K."/>
            <person name="Pennacchio L.A."/>
            <person name="Salamov A.A."/>
            <person name="Satou Y."/>
            <person name="Sauka-Spengler T."/>
            <person name="Schmutz J."/>
            <person name="Shin-I T."/>
            <person name="Toyoda A."/>
            <person name="Bronner-Fraser M."/>
            <person name="Fujiyama A."/>
            <person name="Holland L.Z."/>
            <person name="Holland P.W.H."/>
            <person name="Satoh N."/>
            <person name="Rokhsar D.S."/>
        </authorList>
    </citation>
    <scope>NUCLEOTIDE SEQUENCE [LARGE SCALE GENOMIC DNA]</scope>
    <source>
        <strain evidence="4">S238N-H82</strain>
        <tissue evidence="4">Testes</tissue>
    </source>
</reference>
<feature type="region of interest" description="Disordered" evidence="1">
    <location>
        <begin position="78"/>
        <end position="100"/>
    </location>
</feature>
<dbReference type="Gene3D" id="3.90.215.10">
    <property type="entry name" value="Gamma Fibrinogen, chain A, domain 1"/>
    <property type="match status" value="1"/>
</dbReference>
<dbReference type="InterPro" id="IPR050373">
    <property type="entry name" value="Fibrinogen_C-term_domain"/>
</dbReference>
<dbReference type="AlphaFoldDB" id="C3YEU9"/>
<proteinExistence type="predicted"/>
<dbReference type="InterPro" id="IPR014716">
    <property type="entry name" value="Fibrinogen_a/b/g_C_1"/>
</dbReference>
<dbReference type="SUPFAM" id="SSF56496">
    <property type="entry name" value="Fibrinogen C-terminal domain-like"/>
    <property type="match status" value="1"/>
</dbReference>
<dbReference type="InParanoid" id="C3YEU9"/>
<dbReference type="InterPro" id="IPR036056">
    <property type="entry name" value="Fibrinogen-like_C"/>
</dbReference>
<feature type="signal peptide" evidence="2">
    <location>
        <begin position="1"/>
        <end position="20"/>
    </location>
</feature>
<feature type="chain" id="PRO_5002935521" description="Fibrinogen C-terminal domain-containing protein" evidence="2">
    <location>
        <begin position="21"/>
        <end position="239"/>
    </location>
</feature>
<dbReference type="EMBL" id="GG666507">
    <property type="protein sequence ID" value="EEN61193.1"/>
    <property type="molecule type" value="Genomic_DNA"/>
</dbReference>
<dbReference type="InterPro" id="IPR002181">
    <property type="entry name" value="Fibrinogen_a/b/g_C_dom"/>
</dbReference>
<dbReference type="Pfam" id="PF00147">
    <property type="entry name" value="Fibrinogen_C"/>
    <property type="match status" value="1"/>
</dbReference>
<sequence>MSLIHVLVVTAVLQWSVVTGEGRTDQLTLSLCRVWQECVETAINNDLEHAELGTLQAICGDFLQMLEKHGVDCGTSLDPDEETADVGGTLSSLDPHTNDEEQDWVGNVKYARYSTFSVGPMYDYILSVGGYSGTAGDGFLLSSSSFTNNGAKFSTRWYDQGTDSSTSMAEYFGGGWWFNGFGHSNLNGPYFRDPDRYNSNDGLGVFWYPFYSNNNNYSLKKTKMMIRPTNFSTRVGCQT</sequence>
<evidence type="ECO:0000256" key="1">
    <source>
        <dbReference type="SAM" id="MobiDB-lite"/>
    </source>
</evidence>
<evidence type="ECO:0000259" key="3">
    <source>
        <dbReference type="PROSITE" id="PS51406"/>
    </source>
</evidence>
<organism>
    <name type="scientific">Branchiostoma floridae</name>
    <name type="common">Florida lancelet</name>
    <name type="synonym">Amphioxus</name>
    <dbReference type="NCBI Taxonomy" id="7739"/>
    <lineage>
        <taxon>Eukaryota</taxon>
        <taxon>Metazoa</taxon>
        <taxon>Chordata</taxon>
        <taxon>Cephalochordata</taxon>
        <taxon>Leptocardii</taxon>
        <taxon>Amphioxiformes</taxon>
        <taxon>Branchiostomatidae</taxon>
        <taxon>Branchiostoma</taxon>
    </lineage>
</organism>
<dbReference type="STRING" id="7739.C3YEU9"/>
<name>C3YEU9_BRAFL</name>